<reference evidence="18 19" key="1">
    <citation type="submission" date="2019-08" db="EMBL/GenBank/DDBJ databases">
        <title>Highly reduced genomes of protist endosymbionts show evolutionary convergence.</title>
        <authorList>
            <person name="George E."/>
            <person name="Husnik F."/>
            <person name="Tashyreva D."/>
            <person name="Prokopchuk G."/>
            <person name="Horak A."/>
            <person name="Kwong W.K."/>
            <person name="Lukes J."/>
            <person name="Keeling P.J."/>
        </authorList>
    </citation>
    <scope>NUCLEOTIDE SEQUENCE [LARGE SCALE GENOMIC DNA]</scope>
    <source>
        <strain evidence="18">1604LC</strain>
    </source>
</reference>
<feature type="site" description="Required for activity" evidence="14">
    <location>
        <position position="368"/>
    </location>
</feature>
<dbReference type="InterPro" id="IPR038376">
    <property type="entry name" value="ATP_synth_asu_C_sf"/>
</dbReference>
<dbReference type="InterPro" id="IPR000194">
    <property type="entry name" value="ATPase_F1/V1/A1_a/bsu_nucl-bd"/>
</dbReference>
<keyword evidence="8 14" id="KW-1278">Translocase</keyword>
<evidence type="ECO:0000256" key="14">
    <source>
        <dbReference type="HAMAP-Rule" id="MF_01346"/>
    </source>
</evidence>
<evidence type="ECO:0000256" key="12">
    <source>
        <dbReference type="ARBA" id="ARBA00023310"/>
    </source>
</evidence>
<dbReference type="CDD" id="cd01132">
    <property type="entry name" value="F1-ATPase_alpha_CD"/>
    <property type="match status" value="1"/>
</dbReference>
<dbReference type="InterPro" id="IPR036121">
    <property type="entry name" value="ATPase_F1/V1/A1_a/bsu_N_sf"/>
</dbReference>
<keyword evidence="5 14" id="KW-0547">Nucleotide-binding</keyword>
<comment type="similarity">
    <text evidence="3 14">Belongs to the ATPase alpha/beta chains family.</text>
</comment>
<keyword evidence="12 14" id="KW-0066">ATP synthesis</keyword>
<sequence>MNRLKLEDIINGIKAKIDTLDTNIDIYETGKVETVADGICNVLGLSDAIYGEVIVFENKQRGLIVELLEDNVKVAILNSDPKIISGMIAYRTKQILKVKVGPAMLGRVVNAFGDPIDGKGDINTDLEQVVMAESPQIIDRKKVSEPLYTGVKMIDALIPIGYGQRELILGDRRTGKTTIAIGTILNQKENYQKGKPVYCVYVFIGKKASDAAKLAKYLEEQDAMKYTTFVIASADDPAVFQYLAPYVGTAIAEYYRDNGEHALIIYDDLSKHAIAYREISLLLKRFPGREAYPGDIFFLHSSLLERSACMSDEKGGGSLTALPIIETLEGDISSYISTNVISITDGQIFMDKNLFLYGQRPAINTNISVSRVGGSAQTQAMRKVSGMLKLELAQYAELKEFSRFLTDIDETTEKALRRGEAVTRILRQGANQLYSFEDEILVIFGCNLGCFDNYPIDKLQEAEKQFLSQFRKENFSILDKLIKTKVIDEEIDSTVKKFVKKFKEQSI</sequence>
<dbReference type="SUPFAM" id="SSF50615">
    <property type="entry name" value="N-terminal domain of alpha and beta subunits of F1 ATP synthase"/>
    <property type="match status" value="1"/>
</dbReference>
<dbReference type="Pfam" id="PF00306">
    <property type="entry name" value="ATP-synt_ab_C"/>
    <property type="match status" value="1"/>
</dbReference>
<dbReference type="NCBIfam" id="TIGR00962">
    <property type="entry name" value="atpA"/>
    <property type="match status" value="1"/>
</dbReference>
<dbReference type="Pfam" id="PF00006">
    <property type="entry name" value="ATP-synt_ab"/>
    <property type="match status" value="1"/>
</dbReference>
<evidence type="ECO:0000256" key="6">
    <source>
        <dbReference type="ARBA" id="ARBA00022781"/>
    </source>
</evidence>
<feature type="domain" description="ATP synthase alpha subunit C-terminal" evidence="16">
    <location>
        <begin position="377"/>
        <end position="502"/>
    </location>
</feature>
<evidence type="ECO:0000256" key="10">
    <source>
        <dbReference type="ARBA" id="ARBA00023136"/>
    </source>
</evidence>
<dbReference type="GO" id="GO:0005524">
    <property type="term" value="F:ATP binding"/>
    <property type="evidence" value="ECO:0007669"/>
    <property type="project" value="UniProtKB-UniRule"/>
</dbReference>
<dbReference type="GO" id="GO:0005886">
    <property type="term" value="C:plasma membrane"/>
    <property type="evidence" value="ECO:0007669"/>
    <property type="project" value="UniProtKB-SubCell"/>
</dbReference>
<proteinExistence type="inferred from homology"/>
<evidence type="ECO:0000313" key="18">
    <source>
        <dbReference type="EMBL" id="QEK38632.1"/>
    </source>
</evidence>
<evidence type="ECO:0000256" key="3">
    <source>
        <dbReference type="ARBA" id="ARBA00008936"/>
    </source>
</evidence>
<dbReference type="GO" id="GO:0045259">
    <property type="term" value="C:proton-transporting ATP synthase complex"/>
    <property type="evidence" value="ECO:0007669"/>
    <property type="project" value="UniProtKB-KW"/>
</dbReference>
<dbReference type="InterPro" id="IPR000793">
    <property type="entry name" value="ATP_synth_asu_C"/>
</dbReference>
<dbReference type="InterPro" id="IPR033732">
    <property type="entry name" value="ATP_synth_F1_a_nt-bd_dom"/>
</dbReference>
<comment type="subcellular location">
    <subcellularLocation>
        <location evidence="14">Cell membrane</location>
        <topology evidence="14">Peripheral membrane protein</topology>
    </subcellularLocation>
    <subcellularLocation>
        <location evidence="2">Membrane</location>
    </subcellularLocation>
</comment>
<dbReference type="KEGG" id="cpri:FZC34_01780"/>
<dbReference type="Gene3D" id="3.40.50.300">
    <property type="entry name" value="P-loop containing nucleotide triphosphate hydrolases"/>
    <property type="match status" value="1"/>
</dbReference>
<comment type="function">
    <text evidence="1 14">Produces ATP from ADP in the presence of a proton gradient across the membrane. The alpha chain is a regulatory subunit.</text>
</comment>
<dbReference type="Gene3D" id="1.20.150.20">
    <property type="entry name" value="ATP synthase alpha/beta chain, C-terminal domain"/>
    <property type="match status" value="1"/>
</dbReference>
<keyword evidence="10 14" id="KW-0472">Membrane</keyword>
<evidence type="ECO:0000256" key="13">
    <source>
        <dbReference type="ARBA" id="ARBA00026013"/>
    </source>
</evidence>
<dbReference type="Pfam" id="PF02874">
    <property type="entry name" value="ATP-synt_ab_N"/>
    <property type="match status" value="1"/>
</dbReference>
<dbReference type="PROSITE" id="PS00152">
    <property type="entry name" value="ATPASE_ALPHA_BETA"/>
    <property type="match status" value="1"/>
</dbReference>
<dbReference type="EMBL" id="CP043316">
    <property type="protein sequence ID" value="QEK38632.1"/>
    <property type="molecule type" value="Genomic_DNA"/>
</dbReference>
<dbReference type="NCBIfam" id="NF009884">
    <property type="entry name" value="PRK13343.1"/>
    <property type="match status" value="1"/>
</dbReference>
<dbReference type="InterPro" id="IPR027417">
    <property type="entry name" value="P-loop_NTPase"/>
</dbReference>
<keyword evidence="9 14" id="KW-0406">Ion transport</keyword>
<feature type="domain" description="ATPase F1/V1/A1 complex alpha/beta subunit N-terminal" evidence="17">
    <location>
        <begin position="28"/>
        <end position="92"/>
    </location>
</feature>
<accession>A0A5C0UH50</accession>
<dbReference type="SUPFAM" id="SSF47917">
    <property type="entry name" value="C-terminal domain of alpha and beta subunits of F1 ATP synthase"/>
    <property type="match status" value="1"/>
</dbReference>
<keyword evidence="4 14" id="KW-0813">Transport</keyword>
<protein>
    <recommendedName>
        <fullName evidence="14">ATP synthase subunit alpha</fullName>
        <ecNumber evidence="14">7.1.2.2</ecNumber>
    </recommendedName>
    <alternativeName>
        <fullName evidence="14">ATP synthase F1 sector subunit alpha</fullName>
    </alternativeName>
    <alternativeName>
        <fullName evidence="14">F-ATPase subunit alpha</fullName>
    </alternativeName>
</protein>
<keyword evidence="11 14" id="KW-0139">CF(1)</keyword>
<organism evidence="18 19">
    <name type="scientific">Candidatus Cytomitobacter primus</name>
    <dbReference type="NCBI Taxonomy" id="2066024"/>
    <lineage>
        <taxon>Bacteria</taxon>
        <taxon>Pseudomonadati</taxon>
        <taxon>Pseudomonadota</taxon>
        <taxon>Alphaproteobacteria</taxon>
        <taxon>Holosporales</taxon>
        <taxon>Holosporaceae</taxon>
        <taxon>Candidatus Cytomitobacter</taxon>
    </lineage>
</organism>
<keyword evidence="19" id="KW-1185">Reference proteome</keyword>
<keyword evidence="14" id="KW-1003">Cell membrane</keyword>
<evidence type="ECO:0000259" key="16">
    <source>
        <dbReference type="Pfam" id="PF00306"/>
    </source>
</evidence>
<dbReference type="GO" id="GO:0046933">
    <property type="term" value="F:proton-transporting ATP synthase activity, rotational mechanism"/>
    <property type="evidence" value="ECO:0007669"/>
    <property type="project" value="UniProtKB-UniRule"/>
</dbReference>
<dbReference type="Proteomes" id="UP000325004">
    <property type="component" value="Chromosome"/>
</dbReference>
<dbReference type="FunFam" id="3.40.50.300:FF:000002">
    <property type="entry name" value="ATP synthase subunit alpha"/>
    <property type="match status" value="1"/>
</dbReference>
<name>A0A5C0UH50_9PROT</name>
<keyword evidence="7 14" id="KW-0067">ATP-binding</keyword>
<evidence type="ECO:0000256" key="5">
    <source>
        <dbReference type="ARBA" id="ARBA00022741"/>
    </source>
</evidence>
<comment type="caution">
    <text evidence="14">Lacks conserved residue(s) required for the propagation of feature annotation.</text>
</comment>
<dbReference type="InterPro" id="IPR004100">
    <property type="entry name" value="ATPase_F1/V1/A1_a/bsu_N"/>
</dbReference>
<dbReference type="EC" id="7.1.2.2" evidence="14"/>
<dbReference type="PANTHER" id="PTHR48082:SF2">
    <property type="entry name" value="ATP SYNTHASE SUBUNIT ALPHA, MITOCHONDRIAL"/>
    <property type="match status" value="1"/>
</dbReference>
<dbReference type="OrthoDB" id="9803053at2"/>
<dbReference type="InterPro" id="IPR023366">
    <property type="entry name" value="ATP_synth_asu-like_sf"/>
</dbReference>
<dbReference type="Gene3D" id="2.40.30.20">
    <property type="match status" value="1"/>
</dbReference>
<keyword evidence="6 14" id="KW-0375">Hydrogen ion transport</keyword>
<evidence type="ECO:0000256" key="4">
    <source>
        <dbReference type="ARBA" id="ARBA00022448"/>
    </source>
</evidence>
<dbReference type="GO" id="GO:0043531">
    <property type="term" value="F:ADP binding"/>
    <property type="evidence" value="ECO:0007669"/>
    <property type="project" value="TreeGrafter"/>
</dbReference>
<dbReference type="SUPFAM" id="SSF52540">
    <property type="entry name" value="P-loop containing nucleoside triphosphate hydrolases"/>
    <property type="match status" value="1"/>
</dbReference>
<dbReference type="RefSeq" id="WP_148971753.1">
    <property type="nucleotide sequence ID" value="NZ_CP043316.1"/>
</dbReference>
<dbReference type="InterPro" id="IPR020003">
    <property type="entry name" value="ATPase_a/bsu_AS"/>
</dbReference>
<dbReference type="CDD" id="cd18113">
    <property type="entry name" value="ATP-synt_F1_alpha_C"/>
    <property type="match status" value="1"/>
</dbReference>
<comment type="catalytic activity">
    <reaction evidence="14">
        <text>ATP + H2O + 4 H(+)(in) = ADP + phosphate + 5 H(+)(out)</text>
        <dbReference type="Rhea" id="RHEA:57720"/>
        <dbReference type="ChEBI" id="CHEBI:15377"/>
        <dbReference type="ChEBI" id="CHEBI:15378"/>
        <dbReference type="ChEBI" id="CHEBI:30616"/>
        <dbReference type="ChEBI" id="CHEBI:43474"/>
        <dbReference type="ChEBI" id="CHEBI:456216"/>
        <dbReference type="EC" id="7.1.2.2"/>
    </reaction>
</comment>
<evidence type="ECO:0000256" key="7">
    <source>
        <dbReference type="ARBA" id="ARBA00022840"/>
    </source>
</evidence>
<evidence type="ECO:0000313" key="19">
    <source>
        <dbReference type="Proteomes" id="UP000325004"/>
    </source>
</evidence>
<dbReference type="AlphaFoldDB" id="A0A5C0UH50"/>
<evidence type="ECO:0000256" key="1">
    <source>
        <dbReference type="ARBA" id="ARBA00003784"/>
    </source>
</evidence>
<comment type="subunit">
    <text evidence="13">F-type ATPases have 2 components, CF(1) - the catalytic core - and CF(0) - the membrane proton channel. CF(1) has five subunits: alpha(3), beta(3), gamma(1), delta(1), epsilon(1). CF(0) has four main subunits: a(1), b(1), b'(1) and c(9-12).</text>
</comment>
<gene>
    <name evidence="14" type="primary">atpA</name>
    <name evidence="18" type="ORF">FZC34_01780</name>
</gene>
<dbReference type="HAMAP" id="MF_01346">
    <property type="entry name" value="ATP_synth_alpha_bact"/>
    <property type="match status" value="1"/>
</dbReference>
<dbReference type="InterPro" id="IPR005294">
    <property type="entry name" value="ATP_synth_F1_asu"/>
</dbReference>
<feature type="domain" description="ATPase F1/V1/A1 complex alpha/beta subunit nucleotide-binding" evidence="15">
    <location>
        <begin position="150"/>
        <end position="370"/>
    </location>
</feature>
<dbReference type="PANTHER" id="PTHR48082">
    <property type="entry name" value="ATP SYNTHASE SUBUNIT ALPHA, MITOCHONDRIAL"/>
    <property type="match status" value="1"/>
</dbReference>
<evidence type="ECO:0000256" key="8">
    <source>
        <dbReference type="ARBA" id="ARBA00022967"/>
    </source>
</evidence>
<evidence type="ECO:0000256" key="2">
    <source>
        <dbReference type="ARBA" id="ARBA00004370"/>
    </source>
</evidence>
<evidence type="ECO:0000259" key="17">
    <source>
        <dbReference type="Pfam" id="PF02874"/>
    </source>
</evidence>
<evidence type="ECO:0000259" key="15">
    <source>
        <dbReference type="Pfam" id="PF00006"/>
    </source>
</evidence>
<evidence type="ECO:0000256" key="9">
    <source>
        <dbReference type="ARBA" id="ARBA00023065"/>
    </source>
</evidence>
<evidence type="ECO:0000256" key="11">
    <source>
        <dbReference type="ARBA" id="ARBA00023196"/>
    </source>
</evidence>